<dbReference type="InterPro" id="IPR006094">
    <property type="entry name" value="Oxid_FAD_bind_N"/>
</dbReference>
<dbReference type="RefSeq" id="WP_161885603.1">
    <property type="nucleotide sequence ID" value="NZ_CP017146.1"/>
</dbReference>
<dbReference type="Gene3D" id="3.30.465.10">
    <property type="match status" value="1"/>
</dbReference>
<keyword evidence="4" id="KW-1185">Reference proteome</keyword>
<dbReference type="Gene3D" id="3.30.43.10">
    <property type="entry name" value="Uridine Diphospho-n-acetylenolpyruvylglucosamine Reductase, domain 2"/>
    <property type="match status" value="1"/>
</dbReference>
<dbReference type="GO" id="GO:0071949">
    <property type="term" value="F:FAD binding"/>
    <property type="evidence" value="ECO:0007669"/>
    <property type="project" value="InterPro"/>
</dbReference>
<dbReference type="GO" id="GO:0080049">
    <property type="term" value="F:L-gulono-1,4-lactone dehydrogenase activity"/>
    <property type="evidence" value="ECO:0007669"/>
    <property type="project" value="TreeGrafter"/>
</dbReference>
<organism evidence="3 4">
    <name type="scientific">Marisediminicola antarctica</name>
    <dbReference type="NCBI Taxonomy" id="674079"/>
    <lineage>
        <taxon>Bacteria</taxon>
        <taxon>Bacillati</taxon>
        <taxon>Actinomycetota</taxon>
        <taxon>Actinomycetes</taxon>
        <taxon>Micrococcales</taxon>
        <taxon>Microbacteriaceae</taxon>
        <taxon>Marisediminicola</taxon>
    </lineage>
</organism>
<dbReference type="OrthoDB" id="9800184at2"/>
<dbReference type="PANTHER" id="PTHR43762">
    <property type="entry name" value="L-GULONOLACTONE OXIDASE"/>
    <property type="match status" value="1"/>
</dbReference>
<dbReference type="GO" id="GO:0003885">
    <property type="term" value="F:D-arabinono-1,4-lactone oxidase activity"/>
    <property type="evidence" value="ECO:0007669"/>
    <property type="project" value="InterPro"/>
</dbReference>
<dbReference type="InterPro" id="IPR010031">
    <property type="entry name" value="FAD_lactone_oxidase-like"/>
</dbReference>
<dbReference type="InterPro" id="IPR016169">
    <property type="entry name" value="FAD-bd_PCMH_sub2"/>
</dbReference>
<reference evidence="3 4" key="1">
    <citation type="submission" date="2016-09" db="EMBL/GenBank/DDBJ databases">
        <title>Complete genome sequence of microbes from the polar regions.</title>
        <authorList>
            <person name="Liao L."/>
            <person name="Chen B."/>
        </authorList>
    </citation>
    <scope>NUCLEOTIDE SEQUENCE [LARGE SCALE GENOMIC DNA]</scope>
    <source>
        <strain evidence="3 4">ZS314</strain>
    </source>
</reference>
<dbReference type="AlphaFoldDB" id="A0A7L5AG88"/>
<evidence type="ECO:0000256" key="1">
    <source>
        <dbReference type="ARBA" id="ARBA00023002"/>
    </source>
</evidence>
<dbReference type="InterPro" id="IPR007173">
    <property type="entry name" value="ALO_C"/>
</dbReference>
<accession>A0A7L5AG88</accession>
<feature type="domain" description="FAD-binding PCMH-type" evidence="2">
    <location>
        <begin position="10"/>
        <end position="174"/>
    </location>
</feature>
<dbReference type="Proteomes" id="UP000464507">
    <property type="component" value="Chromosome"/>
</dbReference>
<sequence>MTSTNWAGNLSYSASDLLEPGSVDELREMVAATPRIRALGSRHSFNRIADTTAVQVSTAGIPLDIEIDETDRTVTVGSGATYGEFARQLDRAGWALHNLASLPHISVAGAIAPGTHGSGDRNGCLSTEVAAIEMVTADGGILTLRRGDPDFDGAVVSLGTLGIVARVTLDIEPTFEVQQDVVENLSWHALTSNLDAIAASAYSVSAFTHWGDDGATQVWLKRRSDGPPPTGDFFGASPAELQRHPLPGVPAGNTTTQLGVPGPWWDRLPHFKLGFTPSNGEELQSEYLVPRRHGVEAIEAVRALAPLIRPHLFVSELRTIAADNLWLSPSYGEDCLGIHFTWKLHVPEVEALLPVIDHALSRFSARPHWGKVFDTDPARIGELYPRLVEFRELADRLDPGGKFRNGFVDRWVFGA</sequence>
<dbReference type="Gene3D" id="3.30.70.2520">
    <property type="match status" value="1"/>
</dbReference>
<dbReference type="KEGG" id="mant:BHD05_05825"/>
<evidence type="ECO:0000313" key="4">
    <source>
        <dbReference type="Proteomes" id="UP000464507"/>
    </source>
</evidence>
<dbReference type="PIRSF" id="PIRSF000136">
    <property type="entry name" value="LGO_GLO"/>
    <property type="match status" value="1"/>
</dbReference>
<evidence type="ECO:0000313" key="3">
    <source>
        <dbReference type="EMBL" id="QHO69237.1"/>
    </source>
</evidence>
<dbReference type="InterPro" id="IPR016171">
    <property type="entry name" value="Vanillyl_alc_oxidase_C-sub2"/>
</dbReference>
<dbReference type="InterPro" id="IPR036318">
    <property type="entry name" value="FAD-bd_PCMH-like_sf"/>
</dbReference>
<dbReference type="GO" id="GO:0016020">
    <property type="term" value="C:membrane"/>
    <property type="evidence" value="ECO:0007669"/>
    <property type="project" value="InterPro"/>
</dbReference>
<dbReference type="InterPro" id="IPR016166">
    <property type="entry name" value="FAD-bd_PCMH"/>
</dbReference>
<dbReference type="Gene3D" id="3.30.70.2530">
    <property type="match status" value="1"/>
</dbReference>
<dbReference type="InterPro" id="IPR016167">
    <property type="entry name" value="FAD-bd_PCMH_sub1"/>
</dbReference>
<proteinExistence type="predicted"/>
<dbReference type="EMBL" id="CP017146">
    <property type="protein sequence ID" value="QHO69237.1"/>
    <property type="molecule type" value="Genomic_DNA"/>
</dbReference>
<dbReference type="Gene3D" id="1.10.45.10">
    <property type="entry name" value="Vanillyl-alcohol Oxidase, Chain A, domain 4"/>
    <property type="match status" value="1"/>
</dbReference>
<dbReference type="Pfam" id="PF04030">
    <property type="entry name" value="ALO"/>
    <property type="match status" value="1"/>
</dbReference>
<evidence type="ECO:0000259" key="2">
    <source>
        <dbReference type="PROSITE" id="PS51387"/>
    </source>
</evidence>
<dbReference type="SUPFAM" id="SSF56176">
    <property type="entry name" value="FAD-binding/transporter-associated domain-like"/>
    <property type="match status" value="1"/>
</dbReference>
<dbReference type="Pfam" id="PF01565">
    <property type="entry name" value="FAD_binding_4"/>
    <property type="match status" value="1"/>
</dbReference>
<protein>
    <submittedName>
        <fullName evidence="3">FAD-binding protein</fullName>
    </submittedName>
</protein>
<dbReference type="PANTHER" id="PTHR43762:SF1">
    <property type="entry name" value="D-ARABINONO-1,4-LACTONE OXIDASE"/>
    <property type="match status" value="1"/>
</dbReference>
<dbReference type="PROSITE" id="PS51387">
    <property type="entry name" value="FAD_PCMH"/>
    <property type="match status" value="1"/>
</dbReference>
<name>A0A7L5AG88_9MICO</name>
<keyword evidence="1" id="KW-0560">Oxidoreductase</keyword>
<gene>
    <name evidence="3" type="ORF">BHD05_05825</name>
</gene>